<reference evidence="1" key="1">
    <citation type="journal article" date="2015" name="Nature">
        <title>Complex archaea that bridge the gap between prokaryotes and eukaryotes.</title>
        <authorList>
            <person name="Spang A."/>
            <person name="Saw J.H."/>
            <person name="Jorgensen S.L."/>
            <person name="Zaremba-Niedzwiedzka K."/>
            <person name="Martijn J."/>
            <person name="Lind A.E."/>
            <person name="van Eijk R."/>
            <person name="Schleper C."/>
            <person name="Guy L."/>
            <person name="Ettema T.J."/>
        </authorList>
    </citation>
    <scope>NUCLEOTIDE SEQUENCE</scope>
</reference>
<name>A0A0F9CYK3_9ZZZZ</name>
<accession>A0A0F9CYK3</accession>
<dbReference type="EMBL" id="LAZR01041948">
    <property type="protein sequence ID" value="KKL10711.1"/>
    <property type="molecule type" value="Genomic_DNA"/>
</dbReference>
<sequence length="80" mass="9138">MSNNKELFNGKAIAAIELSEEAKTIALDRYHNFYGSNCIIPDELFIRLLNDCLVLSQQKVEGRLISTKIFIPGYDEQNFI</sequence>
<evidence type="ECO:0000313" key="1">
    <source>
        <dbReference type="EMBL" id="KKL10711.1"/>
    </source>
</evidence>
<dbReference type="AlphaFoldDB" id="A0A0F9CYK3"/>
<comment type="caution">
    <text evidence="1">The sequence shown here is derived from an EMBL/GenBank/DDBJ whole genome shotgun (WGS) entry which is preliminary data.</text>
</comment>
<protein>
    <submittedName>
        <fullName evidence="1">Uncharacterized protein</fullName>
    </submittedName>
</protein>
<proteinExistence type="predicted"/>
<gene>
    <name evidence="1" type="ORF">LCGC14_2553080</name>
</gene>
<organism evidence="1">
    <name type="scientific">marine sediment metagenome</name>
    <dbReference type="NCBI Taxonomy" id="412755"/>
    <lineage>
        <taxon>unclassified sequences</taxon>
        <taxon>metagenomes</taxon>
        <taxon>ecological metagenomes</taxon>
    </lineage>
</organism>
<feature type="non-terminal residue" evidence="1">
    <location>
        <position position="80"/>
    </location>
</feature>